<dbReference type="FunFam" id="2.30.30.40:FF:000016">
    <property type="entry name" value="RIMS-binding protein 2 isoform X2"/>
    <property type="match status" value="1"/>
</dbReference>
<evidence type="ECO:0000313" key="5">
    <source>
        <dbReference type="Proteomes" id="UP000676336"/>
    </source>
</evidence>
<dbReference type="InterPro" id="IPR040325">
    <property type="entry name" value="RIMBP1/2/3"/>
</dbReference>
<dbReference type="Proteomes" id="UP000676336">
    <property type="component" value="Unassembled WGS sequence"/>
</dbReference>
<dbReference type="GO" id="GO:0045202">
    <property type="term" value="C:synapse"/>
    <property type="evidence" value="ECO:0007669"/>
    <property type="project" value="GOC"/>
</dbReference>
<dbReference type="SMART" id="SM00326">
    <property type="entry name" value="SH3"/>
    <property type="match status" value="1"/>
</dbReference>
<feature type="non-terminal residue" evidence="4">
    <location>
        <position position="1"/>
    </location>
</feature>
<name>A0A8S3I7T2_9BILA</name>
<dbReference type="Gene3D" id="2.30.30.40">
    <property type="entry name" value="SH3 Domains"/>
    <property type="match status" value="1"/>
</dbReference>
<gene>
    <name evidence="4" type="ORF">SMN809_LOCUS73884</name>
</gene>
<dbReference type="PRINTS" id="PR00452">
    <property type="entry name" value="SH3DOMAIN"/>
</dbReference>
<dbReference type="PANTHER" id="PTHR14234">
    <property type="entry name" value="RIM BINDING PROTEIN-RELATED"/>
    <property type="match status" value="1"/>
</dbReference>
<feature type="domain" description="SH3" evidence="3">
    <location>
        <begin position="29"/>
        <end position="97"/>
    </location>
</feature>
<organism evidence="4 5">
    <name type="scientific">Rotaria magnacalcarata</name>
    <dbReference type="NCBI Taxonomy" id="392030"/>
    <lineage>
        <taxon>Eukaryota</taxon>
        <taxon>Metazoa</taxon>
        <taxon>Spiralia</taxon>
        <taxon>Gnathifera</taxon>
        <taxon>Rotifera</taxon>
        <taxon>Eurotatoria</taxon>
        <taxon>Bdelloidea</taxon>
        <taxon>Philodinida</taxon>
        <taxon>Philodinidae</taxon>
        <taxon>Rotaria</taxon>
    </lineage>
</organism>
<evidence type="ECO:0000259" key="3">
    <source>
        <dbReference type="PROSITE" id="PS50002"/>
    </source>
</evidence>
<protein>
    <recommendedName>
        <fullName evidence="3">SH3 domain-containing protein</fullName>
    </recommendedName>
</protein>
<dbReference type="AlphaFoldDB" id="A0A8S3I7T2"/>
<dbReference type="InterPro" id="IPR036028">
    <property type="entry name" value="SH3-like_dom_sf"/>
</dbReference>
<dbReference type="SUPFAM" id="SSF50044">
    <property type="entry name" value="SH3-domain"/>
    <property type="match status" value="1"/>
</dbReference>
<accession>A0A8S3I7T2</accession>
<reference evidence="4" key="1">
    <citation type="submission" date="2021-02" db="EMBL/GenBank/DDBJ databases">
        <authorList>
            <person name="Nowell W R."/>
        </authorList>
    </citation>
    <scope>NUCLEOTIDE SEQUENCE</scope>
</reference>
<dbReference type="CDD" id="cd11851">
    <property type="entry name" value="SH3_RIM-BP"/>
    <property type="match status" value="1"/>
</dbReference>
<dbReference type="InterPro" id="IPR001452">
    <property type="entry name" value="SH3_domain"/>
</dbReference>
<evidence type="ECO:0000256" key="1">
    <source>
        <dbReference type="ARBA" id="ARBA00022443"/>
    </source>
</evidence>
<keyword evidence="1 2" id="KW-0728">SH3 domain</keyword>
<dbReference type="PANTHER" id="PTHR14234:SF19">
    <property type="entry name" value="RIM-BINDING PROTEIN, ISOFORM F"/>
    <property type="match status" value="1"/>
</dbReference>
<dbReference type="GO" id="GO:0007274">
    <property type="term" value="P:neuromuscular synaptic transmission"/>
    <property type="evidence" value="ECO:0007669"/>
    <property type="project" value="TreeGrafter"/>
</dbReference>
<comment type="caution">
    <text evidence="4">The sequence shown here is derived from an EMBL/GenBank/DDBJ whole genome shotgun (WGS) entry which is preliminary data.</text>
</comment>
<dbReference type="PROSITE" id="PS50002">
    <property type="entry name" value="SH3"/>
    <property type="match status" value="1"/>
</dbReference>
<evidence type="ECO:0000313" key="4">
    <source>
        <dbReference type="EMBL" id="CAF5195679.1"/>
    </source>
</evidence>
<dbReference type="Pfam" id="PF07653">
    <property type="entry name" value="SH3_2"/>
    <property type="match status" value="1"/>
</dbReference>
<evidence type="ECO:0000256" key="2">
    <source>
        <dbReference type="PROSITE-ProRule" id="PRU00192"/>
    </source>
</evidence>
<sequence length="156" mass="17559">TTPAASAISPSTKRISAVSTPANIKPISQPVKKMVAMFDYNPSVNSPNINPDEELSFRSGDIIYVHGNVQEDGFYFGELEHGGKGLVPSNFLKEVSLLNSDENIIQQNNEQMITNENKKSPYYRKAREYELVIIVIRDAYILWARLVVFIPNGLKW</sequence>
<dbReference type="EMBL" id="CAJOBI010328915">
    <property type="protein sequence ID" value="CAF5195679.1"/>
    <property type="molecule type" value="Genomic_DNA"/>
</dbReference>
<proteinExistence type="predicted"/>